<dbReference type="EMBL" id="VORU01000001">
    <property type="protein sequence ID" value="TXD70951.1"/>
    <property type="molecule type" value="Genomic_DNA"/>
</dbReference>
<proteinExistence type="predicted"/>
<organism evidence="2 3">
    <name type="scientific">Aequorivita lipolytica</name>
    <dbReference type="NCBI Taxonomy" id="153267"/>
    <lineage>
        <taxon>Bacteria</taxon>
        <taxon>Pseudomonadati</taxon>
        <taxon>Bacteroidota</taxon>
        <taxon>Flavobacteriia</taxon>
        <taxon>Flavobacteriales</taxon>
        <taxon>Flavobacteriaceae</taxon>
        <taxon>Aequorivita</taxon>
    </lineage>
</organism>
<dbReference type="Gene3D" id="3.30.2310.20">
    <property type="entry name" value="RelE-like"/>
    <property type="match status" value="1"/>
</dbReference>
<dbReference type="RefSeq" id="WP_111814023.1">
    <property type="nucleotide sequence ID" value="NZ_CBCRZQ010000001.1"/>
</dbReference>
<evidence type="ECO:0000313" key="3">
    <source>
        <dbReference type="Proteomes" id="UP000321945"/>
    </source>
</evidence>
<name>A0A5C6YU01_9FLAO</name>
<keyword evidence="1" id="KW-1277">Toxin-antitoxin system</keyword>
<protein>
    <submittedName>
        <fullName evidence="2">Type II toxin-antitoxin system RelE/ParE family toxin</fullName>
    </submittedName>
</protein>
<sequence length="119" mass="14165">MSIRPLAKKDLREILLFYKKINPELANKLLEETEASIFHIQNYLEAFQRRIEDVRIVYLKTFPVGIFYKIYPSEIRIIAALHTSRDPEIWKIETAKFSTQQRAVNNFAIFLYTPPYLLE</sequence>
<gene>
    <name evidence="2" type="ORF">ESV24_02345</name>
</gene>
<dbReference type="Pfam" id="PF05016">
    <property type="entry name" value="ParE_toxin"/>
    <property type="match status" value="1"/>
</dbReference>
<evidence type="ECO:0000313" key="2">
    <source>
        <dbReference type="EMBL" id="TXD70951.1"/>
    </source>
</evidence>
<dbReference type="InterPro" id="IPR007712">
    <property type="entry name" value="RelE/ParE_toxin"/>
</dbReference>
<evidence type="ECO:0000256" key="1">
    <source>
        <dbReference type="ARBA" id="ARBA00022649"/>
    </source>
</evidence>
<comment type="caution">
    <text evidence="2">The sequence shown here is derived from an EMBL/GenBank/DDBJ whole genome shotgun (WGS) entry which is preliminary data.</text>
</comment>
<accession>A0A5C6YU01</accession>
<keyword evidence="3" id="KW-1185">Reference proteome</keyword>
<reference evidence="2 3" key="1">
    <citation type="submission" date="2019-08" db="EMBL/GenBank/DDBJ databases">
        <title>Genome of Aequorivita lipolytica Y10-2 (type strain).</title>
        <authorList>
            <person name="Bowman J.P."/>
        </authorList>
    </citation>
    <scope>NUCLEOTIDE SEQUENCE [LARGE SCALE GENOMIC DNA]</scope>
    <source>
        <strain evidence="2 3">Y10-2</strain>
    </source>
</reference>
<dbReference type="InterPro" id="IPR035093">
    <property type="entry name" value="RelE/ParE_toxin_dom_sf"/>
</dbReference>
<dbReference type="AlphaFoldDB" id="A0A5C6YU01"/>
<dbReference type="Proteomes" id="UP000321945">
    <property type="component" value="Unassembled WGS sequence"/>
</dbReference>
<dbReference type="OrthoDB" id="595476at2"/>